<evidence type="ECO:0000313" key="2">
    <source>
        <dbReference type="EMBL" id="KAK5170987.1"/>
    </source>
</evidence>
<name>A0AAV9PBX7_9PEZI</name>
<gene>
    <name evidence="2" type="ORF">LTR77_004131</name>
</gene>
<sequence>MQVGRPTMCPPGTDQTTRGMQRWTLMVPTLEEQYDLTEVIDCRNSYTMSLQFLKEDFTFDAFDRLARHESGTKRDPTESYRNLHTRRSSASSSAIERLPPELMSMVLSDPDLSSNDIVSLGLASNALWVLFLAHAQQIRRMQSWAGKPLLCTGTYLMSVPPAIHTMFPNFKTEEEEFFNRPGRGLRGAPCRGMCPARKWNWNARNKFVERSKLSLKDELVSAFIAVSPKSNIRAVDLATLRHTIEWTLSAHDVPKPLSKQQQRAQKARAARCRPTPTPTHWVLRNMTTREYAVLKQAHIYRSERNYFHISGLPFLSVDKALLMRVTWADDSDEDDYTGRDESVAEKSLKQGSWAGHCFEIVNMRVDASHEGWSNVTKELREEAKMKKRFS</sequence>
<evidence type="ECO:0000256" key="1">
    <source>
        <dbReference type="SAM" id="MobiDB-lite"/>
    </source>
</evidence>
<feature type="region of interest" description="Disordered" evidence="1">
    <location>
        <begin position="70"/>
        <end position="92"/>
    </location>
</feature>
<evidence type="ECO:0000313" key="3">
    <source>
        <dbReference type="Proteomes" id="UP001337655"/>
    </source>
</evidence>
<proteinExistence type="predicted"/>
<comment type="caution">
    <text evidence="2">The sequence shown here is derived from an EMBL/GenBank/DDBJ whole genome shotgun (WGS) entry which is preliminary data.</text>
</comment>
<accession>A0AAV9PBX7</accession>
<protein>
    <recommendedName>
        <fullName evidence="4">F-box domain-containing protein</fullName>
    </recommendedName>
</protein>
<organism evidence="2 3">
    <name type="scientific">Saxophila tyrrhenica</name>
    <dbReference type="NCBI Taxonomy" id="1690608"/>
    <lineage>
        <taxon>Eukaryota</taxon>
        <taxon>Fungi</taxon>
        <taxon>Dikarya</taxon>
        <taxon>Ascomycota</taxon>
        <taxon>Pezizomycotina</taxon>
        <taxon>Dothideomycetes</taxon>
        <taxon>Dothideomycetidae</taxon>
        <taxon>Mycosphaerellales</taxon>
        <taxon>Extremaceae</taxon>
        <taxon>Saxophila</taxon>
    </lineage>
</organism>
<dbReference type="AlphaFoldDB" id="A0AAV9PBX7"/>
<dbReference type="Proteomes" id="UP001337655">
    <property type="component" value="Unassembled WGS sequence"/>
</dbReference>
<dbReference type="EMBL" id="JAVRRT010000006">
    <property type="protein sequence ID" value="KAK5170987.1"/>
    <property type="molecule type" value="Genomic_DNA"/>
</dbReference>
<dbReference type="RefSeq" id="XP_064660015.1">
    <property type="nucleotide sequence ID" value="XM_064801385.1"/>
</dbReference>
<keyword evidence="3" id="KW-1185">Reference proteome</keyword>
<evidence type="ECO:0008006" key="4">
    <source>
        <dbReference type="Google" id="ProtNLM"/>
    </source>
</evidence>
<dbReference type="GeneID" id="89925477"/>
<reference evidence="2 3" key="1">
    <citation type="submission" date="2023-08" db="EMBL/GenBank/DDBJ databases">
        <title>Black Yeasts Isolated from many extreme environments.</title>
        <authorList>
            <person name="Coleine C."/>
            <person name="Stajich J.E."/>
            <person name="Selbmann L."/>
        </authorList>
    </citation>
    <scope>NUCLEOTIDE SEQUENCE [LARGE SCALE GENOMIC DNA]</scope>
    <source>
        <strain evidence="2 3">CCFEE 5935</strain>
    </source>
</reference>